<dbReference type="AlphaFoldDB" id="A0A1A8XYW1"/>
<name>A0A1A8XYW1_9RHOO</name>
<evidence type="ECO:0000313" key="2">
    <source>
        <dbReference type="Proteomes" id="UP000199600"/>
    </source>
</evidence>
<sequence length="66" mass="7612">MALLTTEHEEEQAERITRLPRNLMWALNAAECAIRDLVQWRIMEFTGNGNEAQSTLITQTHIGRCQ</sequence>
<proteinExistence type="predicted"/>
<accession>A0A1A8XYW1</accession>
<protein>
    <submittedName>
        <fullName evidence="1">Uncharacterized protein</fullName>
    </submittedName>
</protein>
<evidence type="ECO:0000313" key="1">
    <source>
        <dbReference type="EMBL" id="SBT09867.1"/>
    </source>
</evidence>
<gene>
    <name evidence="1" type="ORF">PROAA_3530003</name>
</gene>
<dbReference type="Proteomes" id="UP000199600">
    <property type="component" value="Unassembled WGS sequence"/>
</dbReference>
<dbReference type="EMBL" id="FLQY01000283">
    <property type="protein sequence ID" value="SBT09867.1"/>
    <property type="molecule type" value="Genomic_DNA"/>
</dbReference>
<reference evidence="1 2" key="1">
    <citation type="submission" date="2016-06" db="EMBL/GenBank/DDBJ databases">
        <authorList>
            <person name="Kjaerup R.B."/>
            <person name="Dalgaard T.S."/>
            <person name="Juul-Madsen H.R."/>
        </authorList>
    </citation>
    <scope>NUCLEOTIDE SEQUENCE [LARGE SCALE GENOMIC DNA]</scope>
    <source>
        <strain evidence="1">2</strain>
    </source>
</reference>
<organism evidence="1 2">
    <name type="scientific">Candidatus Propionivibrio aalborgensis</name>
    <dbReference type="NCBI Taxonomy" id="1860101"/>
    <lineage>
        <taxon>Bacteria</taxon>
        <taxon>Pseudomonadati</taxon>
        <taxon>Pseudomonadota</taxon>
        <taxon>Betaproteobacteria</taxon>
        <taxon>Rhodocyclales</taxon>
        <taxon>Rhodocyclaceae</taxon>
        <taxon>Propionivibrio</taxon>
    </lineage>
</organism>
<keyword evidence="2" id="KW-1185">Reference proteome</keyword>